<feature type="compositionally biased region" description="Gly residues" evidence="1">
    <location>
        <begin position="52"/>
        <end position="64"/>
    </location>
</feature>
<evidence type="ECO:0000256" key="1">
    <source>
        <dbReference type="SAM" id="MobiDB-lite"/>
    </source>
</evidence>
<dbReference type="AlphaFoldDB" id="A0A183BNR6"/>
<protein>
    <submittedName>
        <fullName evidence="3">Uncharacterized protein</fullName>
    </submittedName>
</protein>
<evidence type="ECO:0000313" key="2">
    <source>
        <dbReference type="Proteomes" id="UP000050741"/>
    </source>
</evidence>
<dbReference type="WBParaSite" id="GPLIN_000225200">
    <property type="protein sequence ID" value="GPLIN_000225200"/>
    <property type="gene ID" value="GPLIN_000225200"/>
</dbReference>
<evidence type="ECO:0000313" key="3">
    <source>
        <dbReference type="WBParaSite" id="GPLIN_000225200"/>
    </source>
</evidence>
<name>A0A183BNR6_GLOPA</name>
<dbReference type="Proteomes" id="UP000050741">
    <property type="component" value="Unassembled WGS sequence"/>
</dbReference>
<feature type="region of interest" description="Disordered" evidence="1">
    <location>
        <begin position="31"/>
        <end position="66"/>
    </location>
</feature>
<accession>A0A183BNR6</accession>
<organism evidence="2 3">
    <name type="scientific">Globodera pallida</name>
    <name type="common">Potato cyst nematode worm</name>
    <name type="synonym">Heterodera pallida</name>
    <dbReference type="NCBI Taxonomy" id="36090"/>
    <lineage>
        <taxon>Eukaryota</taxon>
        <taxon>Metazoa</taxon>
        <taxon>Ecdysozoa</taxon>
        <taxon>Nematoda</taxon>
        <taxon>Chromadorea</taxon>
        <taxon>Rhabditida</taxon>
        <taxon>Tylenchina</taxon>
        <taxon>Tylenchomorpha</taxon>
        <taxon>Tylenchoidea</taxon>
        <taxon>Heteroderidae</taxon>
        <taxon>Heteroderinae</taxon>
        <taxon>Globodera</taxon>
    </lineage>
</organism>
<keyword evidence="2" id="KW-1185">Reference proteome</keyword>
<reference evidence="2" key="1">
    <citation type="submission" date="2014-05" db="EMBL/GenBank/DDBJ databases">
        <title>The genome and life-stage specific transcriptomes of Globodera pallida elucidate key aspects of plant parasitism by a cyst nematode.</title>
        <authorList>
            <person name="Cotton J.A."/>
            <person name="Lilley C.J."/>
            <person name="Jones L.M."/>
            <person name="Kikuchi T."/>
            <person name="Reid A.J."/>
            <person name="Thorpe P."/>
            <person name="Tsai I.J."/>
            <person name="Beasley H."/>
            <person name="Blok V."/>
            <person name="Cock P.J.A."/>
            <person name="Van den Akker S.E."/>
            <person name="Holroyd N."/>
            <person name="Hunt M."/>
            <person name="Mantelin S."/>
            <person name="Naghra H."/>
            <person name="Pain A."/>
            <person name="Palomares-Rius J.E."/>
            <person name="Zarowiecki M."/>
            <person name="Berriman M."/>
            <person name="Jones J.T."/>
            <person name="Urwin P.E."/>
        </authorList>
    </citation>
    <scope>NUCLEOTIDE SEQUENCE [LARGE SCALE GENOMIC DNA]</scope>
    <source>
        <strain evidence="2">Lindley</strain>
    </source>
</reference>
<sequence>MEGCFTRAAMFSGKGICSEIERFYGKCPTIDGGGKDPTRTNKGIFGNSLDESGGGGSIRCGGKGQQMKTAQRERVISTHLPSSNTEQLRLLGGYPTAHCASSDTAKTKLVL</sequence>
<proteinExistence type="predicted"/>
<reference evidence="3" key="2">
    <citation type="submission" date="2016-06" db="UniProtKB">
        <authorList>
            <consortium name="WormBaseParasite"/>
        </authorList>
    </citation>
    <scope>IDENTIFICATION</scope>
</reference>